<keyword evidence="4" id="KW-0547">Nucleotide-binding</keyword>
<evidence type="ECO:0000256" key="5">
    <source>
        <dbReference type="ARBA" id="ARBA00022777"/>
    </source>
</evidence>
<evidence type="ECO:0000259" key="10">
    <source>
        <dbReference type="PROSITE" id="PS50011"/>
    </source>
</evidence>
<dbReference type="SMART" id="SM00219">
    <property type="entry name" value="TyrKc"/>
    <property type="match status" value="1"/>
</dbReference>
<keyword evidence="14" id="KW-1185">Reference proteome</keyword>
<dbReference type="InterPro" id="IPR020635">
    <property type="entry name" value="Tyr_kinase_cat_dom"/>
</dbReference>
<evidence type="ECO:0000313" key="14">
    <source>
        <dbReference type="Proteomes" id="UP000215902"/>
    </source>
</evidence>
<evidence type="ECO:0000313" key="13">
    <source>
        <dbReference type="EMBL" id="PAA78606.1"/>
    </source>
</evidence>
<feature type="compositionally biased region" description="Acidic residues" evidence="9">
    <location>
        <begin position="409"/>
        <end position="434"/>
    </location>
</feature>
<dbReference type="STRING" id="282301.A0A267FXX5"/>
<keyword evidence="5" id="KW-0418">Kinase</keyword>
<dbReference type="EMBL" id="NIVC01001735">
    <property type="protein sequence ID" value="PAA64610.1"/>
    <property type="molecule type" value="Genomic_DNA"/>
</dbReference>
<name>A0A267FXX5_9PLAT</name>
<dbReference type="SUPFAM" id="SSF56112">
    <property type="entry name" value="Protein kinase-like (PK-like)"/>
    <property type="match status" value="1"/>
</dbReference>
<protein>
    <recommendedName>
        <fullName evidence="1">non-specific serine/threonine protein kinase</fullName>
        <ecNumber evidence="1">2.7.11.1</ecNumber>
    </recommendedName>
</protein>
<evidence type="ECO:0000256" key="6">
    <source>
        <dbReference type="ARBA" id="ARBA00022840"/>
    </source>
</evidence>
<gene>
    <name evidence="11" type="ORF">BOX15_Mlig011808g1</name>
    <name evidence="12" type="ORF">BOX15_Mlig017007g1</name>
    <name evidence="13" type="ORF">BOX15_Mlig024718g1</name>
</gene>
<dbReference type="GO" id="GO:0004674">
    <property type="term" value="F:protein serine/threonine kinase activity"/>
    <property type="evidence" value="ECO:0007669"/>
    <property type="project" value="UniProtKB-KW"/>
</dbReference>
<dbReference type="Proteomes" id="UP000215902">
    <property type="component" value="Unassembled WGS sequence"/>
</dbReference>
<dbReference type="PROSITE" id="PS50011">
    <property type="entry name" value="PROTEIN_KINASE_DOM"/>
    <property type="match status" value="1"/>
</dbReference>
<comment type="caution">
    <text evidence="13">The sequence shown here is derived from an EMBL/GenBank/DDBJ whole genome shotgun (WGS) entry which is preliminary data.</text>
</comment>
<feature type="domain" description="Protein kinase" evidence="10">
    <location>
        <begin position="12"/>
        <end position="276"/>
    </location>
</feature>
<evidence type="ECO:0000256" key="8">
    <source>
        <dbReference type="ARBA" id="ARBA00048679"/>
    </source>
</evidence>
<dbReference type="AlphaFoldDB" id="A0A267FXX5"/>
<evidence type="ECO:0000256" key="4">
    <source>
        <dbReference type="ARBA" id="ARBA00022741"/>
    </source>
</evidence>
<evidence type="ECO:0000313" key="11">
    <source>
        <dbReference type="EMBL" id="PAA55692.1"/>
    </source>
</evidence>
<evidence type="ECO:0000256" key="7">
    <source>
        <dbReference type="ARBA" id="ARBA00047899"/>
    </source>
</evidence>
<dbReference type="PANTHER" id="PTHR44899">
    <property type="entry name" value="CAMK FAMILY PROTEIN KINASE"/>
    <property type="match status" value="1"/>
</dbReference>
<accession>A0A267FXX5</accession>
<dbReference type="Pfam" id="PF00069">
    <property type="entry name" value="Pkinase"/>
    <property type="match status" value="1"/>
</dbReference>
<evidence type="ECO:0000256" key="1">
    <source>
        <dbReference type="ARBA" id="ARBA00012513"/>
    </source>
</evidence>
<dbReference type="Gene3D" id="1.10.510.10">
    <property type="entry name" value="Transferase(Phosphotransferase) domain 1"/>
    <property type="match status" value="1"/>
</dbReference>
<evidence type="ECO:0000313" key="12">
    <source>
        <dbReference type="EMBL" id="PAA64610.1"/>
    </source>
</evidence>
<comment type="catalytic activity">
    <reaction evidence="8">
        <text>L-seryl-[protein] + ATP = O-phospho-L-seryl-[protein] + ADP + H(+)</text>
        <dbReference type="Rhea" id="RHEA:17989"/>
        <dbReference type="Rhea" id="RHEA-COMP:9863"/>
        <dbReference type="Rhea" id="RHEA-COMP:11604"/>
        <dbReference type="ChEBI" id="CHEBI:15378"/>
        <dbReference type="ChEBI" id="CHEBI:29999"/>
        <dbReference type="ChEBI" id="CHEBI:30616"/>
        <dbReference type="ChEBI" id="CHEBI:83421"/>
        <dbReference type="ChEBI" id="CHEBI:456216"/>
        <dbReference type="EC" id="2.7.11.1"/>
    </reaction>
</comment>
<dbReference type="GO" id="GO:0005524">
    <property type="term" value="F:ATP binding"/>
    <property type="evidence" value="ECO:0007669"/>
    <property type="project" value="UniProtKB-KW"/>
</dbReference>
<keyword evidence="6" id="KW-0067">ATP-binding</keyword>
<dbReference type="InterPro" id="IPR051131">
    <property type="entry name" value="NEK_Ser/Thr_kinase_NIMA"/>
</dbReference>
<dbReference type="GO" id="GO:0004713">
    <property type="term" value="F:protein tyrosine kinase activity"/>
    <property type="evidence" value="ECO:0007669"/>
    <property type="project" value="InterPro"/>
</dbReference>
<evidence type="ECO:0000256" key="9">
    <source>
        <dbReference type="SAM" id="MobiDB-lite"/>
    </source>
</evidence>
<dbReference type="EMBL" id="NIVC01002720">
    <property type="protein sequence ID" value="PAA55692.1"/>
    <property type="molecule type" value="Genomic_DNA"/>
</dbReference>
<proteinExistence type="predicted"/>
<dbReference type="PANTHER" id="PTHR44899:SF3">
    <property type="entry name" value="SERINE_THREONINE-PROTEIN KINASE NEK1"/>
    <property type="match status" value="1"/>
</dbReference>
<dbReference type="Gene3D" id="3.30.200.20">
    <property type="entry name" value="Phosphorylase Kinase, domain 1"/>
    <property type="match status" value="1"/>
</dbReference>
<organism evidence="13 14">
    <name type="scientific">Macrostomum lignano</name>
    <dbReference type="NCBI Taxonomy" id="282301"/>
    <lineage>
        <taxon>Eukaryota</taxon>
        <taxon>Metazoa</taxon>
        <taxon>Spiralia</taxon>
        <taxon>Lophotrochozoa</taxon>
        <taxon>Platyhelminthes</taxon>
        <taxon>Rhabditophora</taxon>
        <taxon>Macrostomorpha</taxon>
        <taxon>Macrostomida</taxon>
        <taxon>Macrostomidae</taxon>
        <taxon>Macrostomum</taxon>
    </lineage>
</organism>
<dbReference type="EMBL" id="NIVC01000677">
    <property type="protein sequence ID" value="PAA78606.1"/>
    <property type="molecule type" value="Genomic_DNA"/>
</dbReference>
<comment type="catalytic activity">
    <reaction evidence="7">
        <text>L-threonyl-[protein] + ATP = O-phospho-L-threonyl-[protein] + ADP + H(+)</text>
        <dbReference type="Rhea" id="RHEA:46608"/>
        <dbReference type="Rhea" id="RHEA-COMP:11060"/>
        <dbReference type="Rhea" id="RHEA-COMP:11605"/>
        <dbReference type="ChEBI" id="CHEBI:15378"/>
        <dbReference type="ChEBI" id="CHEBI:30013"/>
        <dbReference type="ChEBI" id="CHEBI:30616"/>
        <dbReference type="ChEBI" id="CHEBI:61977"/>
        <dbReference type="ChEBI" id="CHEBI:456216"/>
        <dbReference type="EC" id="2.7.11.1"/>
    </reaction>
</comment>
<dbReference type="InterPro" id="IPR011009">
    <property type="entry name" value="Kinase-like_dom_sf"/>
</dbReference>
<keyword evidence="2" id="KW-0723">Serine/threonine-protein kinase</keyword>
<feature type="region of interest" description="Disordered" evidence="9">
    <location>
        <begin position="288"/>
        <end position="434"/>
    </location>
</feature>
<dbReference type="InterPro" id="IPR000719">
    <property type="entry name" value="Prot_kinase_dom"/>
</dbReference>
<feature type="non-terminal residue" evidence="13">
    <location>
        <position position="1"/>
    </location>
</feature>
<dbReference type="EC" id="2.7.11.1" evidence="1"/>
<evidence type="ECO:0000256" key="2">
    <source>
        <dbReference type="ARBA" id="ARBA00022527"/>
    </source>
</evidence>
<dbReference type="OrthoDB" id="248923at2759"/>
<keyword evidence="3" id="KW-0808">Transferase</keyword>
<evidence type="ECO:0000256" key="3">
    <source>
        <dbReference type="ARBA" id="ARBA00022679"/>
    </source>
</evidence>
<sequence length="507" mass="55700">PIKLHRQMSQNYQVLGIIDRGRPGVVIYKVVDNAQARIFAMKKVCLDSEEETRSRSFVEREAKLLQRLSCSHLVWCYAAFANEDCTTFSIVTDYCEGGNLAKHIACRKMTNEIFDEDEIMHWFVQATLGLNYLHNNGILHRDLRPSNVNLTNRNVAKLCDFGFSKCVDNFLDLINGVVGLPFYQSPEACNFNAYTSKCDVWSLGCLLYELACLRPAFYLESGARTVLDRVRRGSFAKLDRRSLGLSSALTSLVDELLQVSWEKRPSCRRLLTQGSLVRRHLAQFSSLAEENAEERGGVTSRASGGLRGGSASPSDSPRRGSRGSATERPLSRMSRIQTPRPRPRWSAAGSAGGGRAGIVPEETDDLEDLIDMRDNGSSSSEDSDDDDDAGGAGSRGRRHQQRGGRYNDDEAAEDNDDDDEASSSSDEEECADTEDWALVLEEARRAVEDGQSAAAAAAASAPAGCYDSVADCLFDAYGVDGSCVDKSGRHVCAEYLRSVFDKGSRKG</sequence>
<feature type="compositionally biased region" description="Low complexity" evidence="9">
    <location>
        <begin position="300"/>
        <end position="315"/>
    </location>
</feature>
<reference evidence="13 14" key="1">
    <citation type="submission" date="2017-06" db="EMBL/GenBank/DDBJ databases">
        <title>A platform for efficient transgenesis in Macrostomum lignano, a flatworm model organism for stem cell research.</title>
        <authorList>
            <person name="Berezikov E."/>
        </authorList>
    </citation>
    <scope>NUCLEOTIDE SEQUENCE [LARGE SCALE GENOMIC DNA]</scope>
    <source>
        <strain evidence="13">DV1</strain>
        <tissue evidence="13">Whole organism</tissue>
    </source>
</reference>